<accession>A0A5D0HTC1</accession>
<evidence type="ECO:0000313" key="4">
    <source>
        <dbReference type="EMBL" id="TYA74643.1"/>
    </source>
</evidence>
<dbReference type="InterPro" id="IPR012334">
    <property type="entry name" value="Pectin_lyas_fold"/>
</dbReference>
<dbReference type="EMBL" id="VSDQ01000679">
    <property type="protein sequence ID" value="TYA74643.1"/>
    <property type="molecule type" value="Genomic_DNA"/>
</dbReference>
<dbReference type="InterPro" id="IPR011050">
    <property type="entry name" value="Pectin_lyase_fold/virulence"/>
</dbReference>
<dbReference type="InterPro" id="IPR039448">
    <property type="entry name" value="Beta_helix"/>
</dbReference>
<dbReference type="RefSeq" id="WP_148543781.1">
    <property type="nucleotide sequence ID" value="NZ_VSDQ01000679.1"/>
</dbReference>
<dbReference type="OrthoDB" id="974771at2"/>
<evidence type="ECO:0000313" key="5">
    <source>
        <dbReference type="Proteomes" id="UP000323930"/>
    </source>
</evidence>
<gene>
    <name evidence="4" type="ORF">FUA24_15115</name>
</gene>
<dbReference type="Proteomes" id="UP000323930">
    <property type="component" value="Unassembled WGS sequence"/>
</dbReference>
<dbReference type="Pfam" id="PF13229">
    <property type="entry name" value="Beta_helix"/>
    <property type="match status" value="1"/>
</dbReference>
<reference evidence="4 5" key="1">
    <citation type="submission" date="2019-08" db="EMBL/GenBank/DDBJ databases">
        <title>Seonamhaeicola sediminis sp. nov., isolated from marine sediment.</title>
        <authorList>
            <person name="Cao W.R."/>
        </authorList>
    </citation>
    <scope>NUCLEOTIDE SEQUENCE [LARGE SCALE GENOMIC DNA]</scope>
    <source>
        <strain evidence="4 5">B011</strain>
    </source>
</reference>
<organism evidence="4 5">
    <name type="scientific">Seonamhaeicola marinus</name>
    <dbReference type="NCBI Taxonomy" id="1912246"/>
    <lineage>
        <taxon>Bacteria</taxon>
        <taxon>Pseudomonadati</taxon>
        <taxon>Bacteroidota</taxon>
        <taxon>Flavobacteriia</taxon>
        <taxon>Flavobacteriales</taxon>
        <taxon>Flavobacteriaceae</taxon>
    </lineage>
</organism>
<dbReference type="PANTHER" id="PTHR36453">
    <property type="entry name" value="SECRETED PROTEIN-RELATED"/>
    <property type="match status" value="1"/>
</dbReference>
<dbReference type="Gene3D" id="2.160.20.10">
    <property type="entry name" value="Single-stranded right-handed beta-helix, Pectin lyase-like"/>
    <property type="match status" value="2"/>
</dbReference>
<dbReference type="PANTHER" id="PTHR36453:SF1">
    <property type="entry name" value="RIGHT HANDED BETA HELIX DOMAIN-CONTAINING PROTEIN"/>
    <property type="match status" value="1"/>
</dbReference>
<protein>
    <submittedName>
        <fullName evidence="4">T9SS type A sorting domain-containing protein</fullName>
    </submittedName>
</protein>
<dbReference type="Pfam" id="PF18962">
    <property type="entry name" value="Por_Secre_tail"/>
    <property type="match status" value="1"/>
</dbReference>
<dbReference type="AlphaFoldDB" id="A0A5D0HTC1"/>
<dbReference type="InterPro" id="IPR026444">
    <property type="entry name" value="Secre_tail"/>
</dbReference>
<dbReference type="NCBIfam" id="TIGR04183">
    <property type="entry name" value="Por_Secre_tail"/>
    <property type="match status" value="1"/>
</dbReference>
<feature type="domain" description="Secretion system C-terminal sorting" evidence="3">
    <location>
        <begin position="889"/>
        <end position="952"/>
    </location>
</feature>
<proteinExistence type="predicted"/>
<dbReference type="SUPFAM" id="SSF51126">
    <property type="entry name" value="Pectin lyase-like"/>
    <property type="match status" value="2"/>
</dbReference>
<evidence type="ECO:0000259" key="3">
    <source>
        <dbReference type="Pfam" id="PF18962"/>
    </source>
</evidence>
<evidence type="ECO:0000256" key="1">
    <source>
        <dbReference type="ARBA" id="ARBA00022729"/>
    </source>
</evidence>
<name>A0A5D0HTC1_9FLAO</name>
<keyword evidence="5" id="KW-1185">Reference proteome</keyword>
<evidence type="ECO:0000259" key="2">
    <source>
        <dbReference type="Pfam" id="PF13229"/>
    </source>
</evidence>
<keyword evidence="1" id="KW-0732">Signal</keyword>
<feature type="domain" description="Right handed beta helix" evidence="2">
    <location>
        <begin position="302"/>
        <end position="455"/>
    </location>
</feature>
<sequence>MGEVIYKGMPVFNKQLVVFVLMCFSFTTASTQNEIHVYSTEIPWVLGTISEDPAKTYSINEAIGQASNGDVIVIHEGIYRERVVVNKNNISISNYQDDYVLVTGADVVSGTWEDASGMTSGVKALNISGVNIETDYSQLFSNGRIQKLGRHPNRTIDQTMEVIAANNNGGYAPVKNGSKPEGADATAQITFEETTIPSVDLTGGIIRAMTGKMRNYAYGDIVSNSGNTVSFKAINNNTDWKKEGAIATTRFKMGWGFVLHKNLVDTPGEWFIDDNTLFYYPQVGENLNESRIEIQTRERVLVLNNSSGTNISGINFVAGNVDAQSTNNTTIDGCTFRYVHPFWIPNGYGQGNTDRQGIFFRNSSNNTLKNSYFGHTWANMIAFHFGQNNTVENCTIEDFGTVGVFTSGVHVNQSDNTSISKCTFGDAGRFQIRIDGGDAKVDILDSDFYGAMKMGEDAGPFEATSTGKIGALSLKGSTLAYNKVHDVKGLPVWDGNYSRQKVVAFYMEDTQNYTAHHNLIYNIKADNYNGPVENEQAGEFLYLGPRYNRMDEPVNYYNNTIWNYDKLFTIWGLEIDNWEELGLAEEENKGTMEDGHFANNVFMTNSKNVLSYGRQKLSPTGGNLGWVSLNPSPSLETSNLTEYFTHCSNYGFQFNPQNNIEIDFANQDSDFVSASTGDFNLQNTSSAKNAGVEIPGITNSSNPDSGALEGGNRVLNAGSSIVLPSFLEQVISIQNVRFTIAVTSENCPNKDNGKLRIVPSISADYEVTFNATTYEFTAEISFDNIAPGDYDVCINIKGETENQCFVVKVNEAEEITLKSVLKSKQLDVNIATGTAPYKVMVNDVLVLETMSSAFTINVNHGDSVKIKTDKACEGELIKSIDFYSDIEPYPNPTSGNFKLSLPINEGRIPIEIYDIRGQLITSDIFTINSGEIELNLSGNNAGMYFVKLNLDNPINFKIIKK</sequence>
<comment type="caution">
    <text evidence="4">The sequence shown here is derived from an EMBL/GenBank/DDBJ whole genome shotgun (WGS) entry which is preliminary data.</text>
</comment>